<protein>
    <submittedName>
        <fullName evidence="4">3-deoxy-manno-octulosonate cytidylyltransferase</fullName>
        <ecNumber evidence="4">2.7.7.38</ecNumber>
    </submittedName>
</protein>
<dbReference type="NCBIfam" id="NF009905">
    <property type="entry name" value="PRK13368.1"/>
    <property type="match status" value="1"/>
</dbReference>
<organism evidence="4 5">
    <name type="scientific">Leptospira gomenensis</name>
    <dbReference type="NCBI Taxonomy" id="2484974"/>
    <lineage>
        <taxon>Bacteria</taxon>
        <taxon>Pseudomonadati</taxon>
        <taxon>Spirochaetota</taxon>
        <taxon>Spirochaetia</taxon>
        <taxon>Leptospirales</taxon>
        <taxon>Leptospiraceae</taxon>
        <taxon>Leptospira</taxon>
    </lineage>
</organism>
<dbReference type="NCBIfam" id="NF003952">
    <property type="entry name" value="PRK05450.1-5"/>
    <property type="match status" value="1"/>
</dbReference>
<dbReference type="NCBIfam" id="TIGR00466">
    <property type="entry name" value="kdsB"/>
    <property type="match status" value="1"/>
</dbReference>
<evidence type="ECO:0000313" key="4">
    <source>
        <dbReference type="EMBL" id="TGK30920.1"/>
    </source>
</evidence>
<dbReference type="PANTHER" id="PTHR42866">
    <property type="entry name" value="3-DEOXY-MANNO-OCTULOSONATE CYTIDYLYLTRANSFERASE"/>
    <property type="match status" value="1"/>
</dbReference>
<dbReference type="Proteomes" id="UP000298277">
    <property type="component" value="Unassembled WGS sequence"/>
</dbReference>
<dbReference type="OrthoDB" id="9815559at2"/>
<accession>A0A5F1Y8A4</accession>
<evidence type="ECO:0000256" key="1">
    <source>
        <dbReference type="ARBA" id="ARBA00022679"/>
    </source>
</evidence>
<keyword evidence="2 4" id="KW-0548">Nucleotidyltransferase</keyword>
<evidence type="ECO:0000256" key="3">
    <source>
        <dbReference type="ARBA" id="ARBA00022985"/>
    </source>
</evidence>
<dbReference type="GO" id="GO:0005829">
    <property type="term" value="C:cytosol"/>
    <property type="evidence" value="ECO:0007669"/>
    <property type="project" value="TreeGrafter"/>
</dbReference>
<dbReference type="EC" id="2.7.7.38" evidence="4"/>
<sequence length="255" mass="29015">MKNIGIIPARMASSRLPGKPLAKIHGVPMVGHVFFRSKMCALLDEVYVATCDDEIKEYIESIGGKVIMTSDKHERASDRAAEAMLQIEKITGEKTNIVVMIQGDEPMLTPEMIEESIKPMVSDESLQVLNLMSELKTREEHEDPNEVKVVVDLKSFAVYFSREPIPSWKKGAKNVPMLKQVCIIPFRRDFLLKFNELEPTPLEIIESVDMLRVLEHGYRVKMVHTDAVSYSVDTEADRVNVEKHMLHDSIRKSYS</sequence>
<dbReference type="SUPFAM" id="SSF53448">
    <property type="entry name" value="Nucleotide-diphospho-sugar transferases"/>
    <property type="match status" value="1"/>
</dbReference>
<dbReference type="PANTHER" id="PTHR42866:SF2">
    <property type="entry name" value="3-DEOXY-MANNO-OCTULOSONATE CYTIDYLYLTRANSFERASE, MITOCHONDRIAL"/>
    <property type="match status" value="1"/>
</dbReference>
<dbReference type="AlphaFoldDB" id="A0A5F1Y8A4"/>
<dbReference type="Gene3D" id="3.90.550.10">
    <property type="entry name" value="Spore Coat Polysaccharide Biosynthesis Protein SpsA, Chain A"/>
    <property type="match status" value="1"/>
</dbReference>
<evidence type="ECO:0000256" key="2">
    <source>
        <dbReference type="ARBA" id="ARBA00022695"/>
    </source>
</evidence>
<gene>
    <name evidence="4" type="primary">kdsB</name>
    <name evidence="4" type="ORF">EHQ17_14440</name>
</gene>
<dbReference type="EMBL" id="RQFA01000066">
    <property type="protein sequence ID" value="TGK30920.1"/>
    <property type="molecule type" value="Genomic_DNA"/>
</dbReference>
<dbReference type="InterPro" id="IPR004528">
    <property type="entry name" value="KdsB"/>
</dbReference>
<dbReference type="Pfam" id="PF02348">
    <property type="entry name" value="CTP_transf_3"/>
    <property type="match status" value="1"/>
</dbReference>
<dbReference type="CDD" id="cd02517">
    <property type="entry name" value="CMP-KDO-Synthetase"/>
    <property type="match status" value="1"/>
</dbReference>
<keyword evidence="5" id="KW-1185">Reference proteome</keyword>
<dbReference type="GO" id="GO:0009103">
    <property type="term" value="P:lipopolysaccharide biosynthetic process"/>
    <property type="evidence" value="ECO:0007669"/>
    <property type="project" value="UniProtKB-KW"/>
</dbReference>
<evidence type="ECO:0000313" key="5">
    <source>
        <dbReference type="Proteomes" id="UP000298277"/>
    </source>
</evidence>
<dbReference type="InterPro" id="IPR003329">
    <property type="entry name" value="Cytidylyl_trans"/>
</dbReference>
<dbReference type="RefSeq" id="WP_135590668.1">
    <property type="nucleotide sequence ID" value="NZ_RQEZ01000048.1"/>
</dbReference>
<dbReference type="InterPro" id="IPR029044">
    <property type="entry name" value="Nucleotide-diphossugar_trans"/>
</dbReference>
<comment type="caution">
    <text evidence="4">The sequence shown here is derived from an EMBL/GenBank/DDBJ whole genome shotgun (WGS) entry which is preliminary data.</text>
</comment>
<dbReference type="GO" id="GO:0008690">
    <property type="term" value="F:3-deoxy-manno-octulosonate cytidylyltransferase activity"/>
    <property type="evidence" value="ECO:0007669"/>
    <property type="project" value="UniProtKB-EC"/>
</dbReference>
<proteinExistence type="predicted"/>
<reference evidence="4" key="1">
    <citation type="journal article" date="2019" name="PLoS Negl. Trop. Dis.">
        <title>Revisiting the worldwide diversity of Leptospira species in the environment.</title>
        <authorList>
            <person name="Vincent A.T."/>
            <person name="Schiettekatte O."/>
            <person name="Bourhy P."/>
            <person name="Veyrier F.J."/>
            <person name="Picardeau M."/>
        </authorList>
    </citation>
    <scope>NUCLEOTIDE SEQUENCE [LARGE SCALE GENOMIC DNA]</scope>
    <source>
        <strain evidence="4">201800299</strain>
    </source>
</reference>
<keyword evidence="3" id="KW-0448">Lipopolysaccharide biosynthesis</keyword>
<keyword evidence="1 4" id="KW-0808">Transferase</keyword>
<name>A0A5F1Y8A4_9LEPT</name>